<dbReference type="InterPro" id="IPR008920">
    <property type="entry name" value="TF_FadR/GntR_C"/>
</dbReference>
<evidence type="ECO:0000313" key="6">
    <source>
        <dbReference type="Proteomes" id="UP000523821"/>
    </source>
</evidence>
<keyword evidence="6" id="KW-1185">Reference proteome</keyword>
<dbReference type="InterPro" id="IPR036388">
    <property type="entry name" value="WH-like_DNA-bd_sf"/>
</dbReference>
<sequence>MSDELSALSPTRRRVLMDDVVDALRDAILAGKLKPGMRLIEDDLAAMLKVSRGPVRQAIFRLEQEGLVAHEAHRGATVRAISPEDAAEIYSLRTALETLAIDCACRRAGPAEIAAIEAVLTRFRDTPRIEISRKIVAELDIDFHDAIFRAAGHARLYRAWETLRSQVMMFLLLRDALPDDYLDSWHRDHLALLEIVRAGDPAAARAAIESHIGLAYARLLALLKASGRFAATG</sequence>
<protein>
    <submittedName>
        <fullName evidence="5">DNA-binding GntR family transcriptional regulator</fullName>
    </submittedName>
</protein>
<dbReference type="PANTHER" id="PTHR43537:SF24">
    <property type="entry name" value="GLUCONATE OPERON TRANSCRIPTIONAL REPRESSOR"/>
    <property type="match status" value="1"/>
</dbReference>
<proteinExistence type="predicted"/>
<organism evidence="5 6">
    <name type="scientific">Prosthecomicrobium pneumaticum</name>
    <dbReference type="NCBI Taxonomy" id="81895"/>
    <lineage>
        <taxon>Bacteria</taxon>
        <taxon>Pseudomonadati</taxon>
        <taxon>Pseudomonadota</taxon>
        <taxon>Alphaproteobacteria</taxon>
        <taxon>Hyphomicrobiales</taxon>
        <taxon>Kaistiaceae</taxon>
        <taxon>Prosthecomicrobium</taxon>
    </lineage>
</organism>
<dbReference type="InterPro" id="IPR000524">
    <property type="entry name" value="Tscrpt_reg_HTH_GntR"/>
</dbReference>
<dbReference type="PROSITE" id="PS50949">
    <property type="entry name" value="HTH_GNTR"/>
    <property type="match status" value="1"/>
</dbReference>
<dbReference type="CDD" id="cd07377">
    <property type="entry name" value="WHTH_GntR"/>
    <property type="match status" value="1"/>
</dbReference>
<dbReference type="InterPro" id="IPR011711">
    <property type="entry name" value="GntR_C"/>
</dbReference>
<evidence type="ECO:0000256" key="2">
    <source>
        <dbReference type="ARBA" id="ARBA00023125"/>
    </source>
</evidence>
<dbReference type="InterPro" id="IPR036390">
    <property type="entry name" value="WH_DNA-bd_sf"/>
</dbReference>
<name>A0A7W9CUK5_9HYPH</name>
<dbReference type="SUPFAM" id="SSF48008">
    <property type="entry name" value="GntR ligand-binding domain-like"/>
    <property type="match status" value="1"/>
</dbReference>
<accession>A0A7W9CUK5</accession>
<dbReference type="Gene3D" id="1.10.10.10">
    <property type="entry name" value="Winged helix-like DNA-binding domain superfamily/Winged helix DNA-binding domain"/>
    <property type="match status" value="1"/>
</dbReference>
<dbReference type="SMART" id="SM00895">
    <property type="entry name" value="FCD"/>
    <property type="match status" value="1"/>
</dbReference>
<dbReference type="Proteomes" id="UP000523821">
    <property type="component" value="Unassembled WGS sequence"/>
</dbReference>
<dbReference type="AlphaFoldDB" id="A0A7W9CUK5"/>
<feature type="domain" description="HTH gntR-type" evidence="4">
    <location>
        <begin position="14"/>
        <end position="81"/>
    </location>
</feature>
<dbReference type="SUPFAM" id="SSF46785">
    <property type="entry name" value="Winged helix' DNA-binding domain"/>
    <property type="match status" value="1"/>
</dbReference>
<comment type="caution">
    <text evidence="5">The sequence shown here is derived from an EMBL/GenBank/DDBJ whole genome shotgun (WGS) entry which is preliminary data.</text>
</comment>
<dbReference type="Pfam" id="PF00392">
    <property type="entry name" value="GntR"/>
    <property type="match status" value="1"/>
</dbReference>
<dbReference type="SMART" id="SM00345">
    <property type="entry name" value="HTH_GNTR"/>
    <property type="match status" value="1"/>
</dbReference>
<evidence type="ECO:0000259" key="4">
    <source>
        <dbReference type="PROSITE" id="PS50949"/>
    </source>
</evidence>
<evidence type="ECO:0000313" key="5">
    <source>
        <dbReference type="EMBL" id="MBB5752205.1"/>
    </source>
</evidence>
<keyword evidence="1" id="KW-0805">Transcription regulation</keyword>
<dbReference type="GO" id="GO:0003677">
    <property type="term" value="F:DNA binding"/>
    <property type="evidence" value="ECO:0007669"/>
    <property type="project" value="UniProtKB-KW"/>
</dbReference>
<dbReference type="GO" id="GO:0003700">
    <property type="term" value="F:DNA-binding transcription factor activity"/>
    <property type="evidence" value="ECO:0007669"/>
    <property type="project" value="InterPro"/>
</dbReference>
<dbReference type="Gene3D" id="1.20.120.530">
    <property type="entry name" value="GntR ligand-binding domain-like"/>
    <property type="match status" value="1"/>
</dbReference>
<dbReference type="Pfam" id="PF07729">
    <property type="entry name" value="FCD"/>
    <property type="match status" value="1"/>
</dbReference>
<keyword evidence="3" id="KW-0804">Transcription</keyword>
<reference evidence="5 6" key="1">
    <citation type="submission" date="2020-08" db="EMBL/GenBank/DDBJ databases">
        <title>Genomic Encyclopedia of Type Strains, Phase IV (KMG-IV): sequencing the most valuable type-strain genomes for metagenomic binning, comparative biology and taxonomic classification.</title>
        <authorList>
            <person name="Goeker M."/>
        </authorList>
    </citation>
    <scope>NUCLEOTIDE SEQUENCE [LARGE SCALE GENOMIC DNA]</scope>
    <source>
        <strain evidence="5 6">DSM 16268</strain>
    </source>
</reference>
<dbReference type="EMBL" id="JACHOO010000002">
    <property type="protein sequence ID" value="MBB5752205.1"/>
    <property type="molecule type" value="Genomic_DNA"/>
</dbReference>
<keyword evidence="2 5" id="KW-0238">DNA-binding</keyword>
<evidence type="ECO:0000256" key="3">
    <source>
        <dbReference type="ARBA" id="ARBA00023163"/>
    </source>
</evidence>
<dbReference type="PANTHER" id="PTHR43537">
    <property type="entry name" value="TRANSCRIPTIONAL REGULATOR, GNTR FAMILY"/>
    <property type="match status" value="1"/>
</dbReference>
<evidence type="ECO:0000256" key="1">
    <source>
        <dbReference type="ARBA" id="ARBA00023015"/>
    </source>
</evidence>
<dbReference type="RefSeq" id="WP_183853654.1">
    <property type="nucleotide sequence ID" value="NZ_JACHOO010000002.1"/>
</dbReference>
<gene>
    <name evidence="5" type="ORF">GGQ63_001257</name>
</gene>